<protein>
    <submittedName>
        <fullName evidence="3">L-ascorbate metabolism protein UlaG, beta-lactamase superfamily</fullName>
    </submittedName>
</protein>
<gene>
    <name evidence="3" type="ORF">SAMN05216337_1002123</name>
</gene>
<dbReference type="InterPro" id="IPR050114">
    <property type="entry name" value="UPF0173_UPF0282_UlaG_hydrolase"/>
</dbReference>
<sequence length="257" mass="27683">MAAPNLTLTLVGGPTVLIEYDGFRLLTDPTFDPPGEYQGAYSPVRHRKTDGPALSVERIGKLDAVLLSHDHHFDNLDNAGRALLPHAGTAYTTNSGAQRLGGNALGLAPFETRVLESERKKLFVTATPARHGPIGVDAGDVVGFALGAEQPGDLLYVTGDTLWFEGTAEVARRFSPKLVVLFTGAAEPRGRFHMTMGSEDALEAAHAFPDAALVAVHNEGWGHLRESQDQLLDVFAKFNLAARLTRIEKGKPLPLSW</sequence>
<dbReference type="AlphaFoldDB" id="A0A1G6KKN8"/>
<organism evidence="3 4">
    <name type="scientific">Bradyrhizobium brasilense</name>
    <dbReference type="NCBI Taxonomy" id="1419277"/>
    <lineage>
        <taxon>Bacteria</taxon>
        <taxon>Pseudomonadati</taxon>
        <taxon>Pseudomonadota</taxon>
        <taxon>Alphaproteobacteria</taxon>
        <taxon>Hyphomicrobiales</taxon>
        <taxon>Nitrobacteraceae</taxon>
        <taxon>Bradyrhizobium</taxon>
    </lineage>
</organism>
<dbReference type="SUPFAM" id="SSF56281">
    <property type="entry name" value="Metallo-hydrolase/oxidoreductase"/>
    <property type="match status" value="1"/>
</dbReference>
<name>A0A1G6KKN8_9BRAD</name>
<dbReference type="Proteomes" id="UP000199245">
    <property type="component" value="Unassembled WGS sequence"/>
</dbReference>
<proteinExistence type="predicted"/>
<keyword evidence="1" id="KW-0378">Hydrolase</keyword>
<reference evidence="3 4" key="1">
    <citation type="submission" date="2016-10" db="EMBL/GenBank/DDBJ databases">
        <authorList>
            <person name="de Groot N.N."/>
        </authorList>
    </citation>
    <scope>NUCLEOTIDE SEQUENCE [LARGE SCALE GENOMIC DNA]</scope>
    <source>
        <strain evidence="3 4">R5</strain>
    </source>
</reference>
<dbReference type="InterPro" id="IPR001279">
    <property type="entry name" value="Metallo-B-lactamas"/>
</dbReference>
<evidence type="ECO:0000313" key="4">
    <source>
        <dbReference type="Proteomes" id="UP000199245"/>
    </source>
</evidence>
<evidence type="ECO:0000256" key="1">
    <source>
        <dbReference type="ARBA" id="ARBA00022801"/>
    </source>
</evidence>
<dbReference type="PANTHER" id="PTHR43546:SF9">
    <property type="entry name" value="L-ASCORBATE-6-PHOSPHATE LACTONASE ULAG-RELATED"/>
    <property type="match status" value="1"/>
</dbReference>
<evidence type="ECO:0000259" key="2">
    <source>
        <dbReference type="Pfam" id="PF12706"/>
    </source>
</evidence>
<dbReference type="RefSeq" id="WP_092078711.1">
    <property type="nucleotide sequence ID" value="NZ_FMZW01000002.1"/>
</dbReference>
<feature type="domain" description="Metallo-beta-lactamase" evidence="2">
    <location>
        <begin position="24"/>
        <end position="217"/>
    </location>
</feature>
<dbReference type="EMBL" id="FMZW01000002">
    <property type="protein sequence ID" value="SDC31398.1"/>
    <property type="molecule type" value="Genomic_DNA"/>
</dbReference>
<accession>A0A1G6KKN8</accession>
<evidence type="ECO:0000313" key="3">
    <source>
        <dbReference type="EMBL" id="SDC31398.1"/>
    </source>
</evidence>
<dbReference type="Gene3D" id="3.60.15.10">
    <property type="entry name" value="Ribonuclease Z/Hydroxyacylglutathione hydrolase-like"/>
    <property type="match status" value="1"/>
</dbReference>
<dbReference type="Pfam" id="PF12706">
    <property type="entry name" value="Lactamase_B_2"/>
    <property type="match status" value="1"/>
</dbReference>
<dbReference type="InterPro" id="IPR036866">
    <property type="entry name" value="RibonucZ/Hydroxyglut_hydro"/>
</dbReference>
<dbReference type="GO" id="GO:0016787">
    <property type="term" value="F:hydrolase activity"/>
    <property type="evidence" value="ECO:0007669"/>
    <property type="project" value="UniProtKB-KW"/>
</dbReference>
<dbReference type="PANTHER" id="PTHR43546">
    <property type="entry name" value="UPF0173 METAL-DEPENDENT HYDROLASE MJ1163-RELATED"/>
    <property type="match status" value="1"/>
</dbReference>